<dbReference type="GeneID" id="93591293"/>
<gene>
    <name evidence="1" type="ORF">DFL_008982</name>
</gene>
<dbReference type="VEuPathDB" id="FungiDB:DFL_008982"/>
<name>A0A436ZQC8_ARTFL</name>
<sequence length="70" mass="8099">MRPKPAYAHSFQFYQRFLYLPHLALYLIHACEGDIATVVTIFLVRWTSKGWGQHTLSPIIDNSVADPCHR</sequence>
<keyword evidence="2" id="KW-1185">Reference proteome</keyword>
<dbReference type="AlphaFoldDB" id="A0A436ZQC8"/>
<organism evidence="1 2">
    <name type="scientific">Arthrobotrys flagrans</name>
    <name type="common">Nematode-trapping fungus</name>
    <name type="synonym">Trichothecium flagrans</name>
    <dbReference type="NCBI Taxonomy" id="97331"/>
    <lineage>
        <taxon>Eukaryota</taxon>
        <taxon>Fungi</taxon>
        <taxon>Dikarya</taxon>
        <taxon>Ascomycota</taxon>
        <taxon>Pezizomycotina</taxon>
        <taxon>Orbiliomycetes</taxon>
        <taxon>Orbiliales</taxon>
        <taxon>Orbiliaceae</taxon>
        <taxon>Arthrobotrys</taxon>
    </lineage>
</organism>
<comment type="caution">
    <text evidence="1">The sequence shown here is derived from an EMBL/GenBank/DDBJ whole genome shotgun (WGS) entry which is preliminary data.</text>
</comment>
<evidence type="ECO:0000313" key="2">
    <source>
        <dbReference type="Proteomes" id="UP000283090"/>
    </source>
</evidence>
<reference evidence="1 2" key="1">
    <citation type="submission" date="2019-01" db="EMBL/GenBank/DDBJ databases">
        <title>Intercellular communication is required for trap formation in the nematode-trapping fungus Duddingtonia flagrans.</title>
        <authorList>
            <person name="Youssar L."/>
            <person name="Wernet V."/>
            <person name="Hensel N."/>
            <person name="Hildebrandt H.-G."/>
            <person name="Fischer R."/>
        </authorList>
    </citation>
    <scope>NUCLEOTIDE SEQUENCE [LARGE SCALE GENOMIC DNA]</scope>
    <source>
        <strain evidence="1 2">CBS H-5679</strain>
    </source>
</reference>
<dbReference type="EMBL" id="SAEB01000012">
    <property type="protein sequence ID" value="RVD81105.1"/>
    <property type="molecule type" value="Genomic_DNA"/>
</dbReference>
<dbReference type="Proteomes" id="UP000283090">
    <property type="component" value="Unassembled WGS sequence"/>
</dbReference>
<dbReference type="RefSeq" id="XP_067486649.1">
    <property type="nucleotide sequence ID" value="XM_067638796.1"/>
</dbReference>
<evidence type="ECO:0000313" key="1">
    <source>
        <dbReference type="EMBL" id="RVD81105.1"/>
    </source>
</evidence>
<accession>A0A436ZQC8</accession>
<proteinExistence type="predicted"/>
<protein>
    <submittedName>
        <fullName evidence="1">Uncharacterized protein</fullName>
    </submittedName>
</protein>